<keyword evidence="2 7" id="KW-0132">Cell division</keyword>
<dbReference type="NCBIfam" id="NF001194">
    <property type="entry name" value="PRK00159.1"/>
    <property type="match status" value="1"/>
</dbReference>
<evidence type="ECO:0000256" key="2">
    <source>
        <dbReference type="ARBA" id="ARBA00022618"/>
    </source>
</evidence>
<accession>A0A3G8ZQU3</accession>
<keyword evidence="6 7" id="KW-0131">Cell cycle</keyword>
<dbReference type="KEGG" id="nak:EH165_00795"/>
<evidence type="ECO:0000256" key="5">
    <source>
        <dbReference type="ARBA" id="ARBA00023136"/>
    </source>
</evidence>
<keyword evidence="5 7" id="KW-0472">Membrane</keyword>
<organism evidence="9 10">
    <name type="scientific">Nakamurella antarctica</name>
    <dbReference type="NCBI Taxonomy" id="1902245"/>
    <lineage>
        <taxon>Bacteria</taxon>
        <taxon>Bacillati</taxon>
        <taxon>Actinomycetota</taxon>
        <taxon>Actinomycetes</taxon>
        <taxon>Nakamurellales</taxon>
        <taxon>Nakamurellaceae</taxon>
        <taxon>Nakamurella</taxon>
    </lineage>
</organism>
<dbReference type="OrthoDB" id="5189646at2"/>
<evidence type="ECO:0000256" key="4">
    <source>
        <dbReference type="ARBA" id="ARBA00022989"/>
    </source>
</evidence>
<keyword evidence="10" id="KW-1185">Reference proteome</keyword>
<evidence type="ECO:0000313" key="10">
    <source>
        <dbReference type="Proteomes" id="UP000268084"/>
    </source>
</evidence>
<comment type="similarity">
    <text evidence="7">Belongs to the CrgA family.</text>
</comment>
<feature type="region of interest" description="Disordered" evidence="8">
    <location>
        <begin position="1"/>
        <end position="22"/>
    </location>
</feature>
<dbReference type="HAMAP" id="MF_00631">
    <property type="entry name" value="CrgA"/>
    <property type="match status" value="1"/>
</dbReference>
<comment type="function">
    <text evidence="7">Involved in cell division.</text>
</comment>
<feature type="transmembrane region" description="Helical" evidence="7">
    <location>
        <begin position="72"/>
        <end position="90"/>
    </location>
</feature>
<evidence type="ECO:0000313" key="9">
    <source>
        <dbReference type="EMBL" id="AZI56924.1"/>
    </source>
</evidence>
<gene>
    <name evidence="7 9" type="primary">crgA</name>
    <name evidence="9" type="ORF">EH165_00795</name>
</gene>
<feature type="transmembrane region" description="Helical" evidence="7">
    <location>
        <begin position="38"/>
        <end position="60"/>
    </location>
</feature>
<sequence>MPKSKVRKKTTGSGSTSSVSTSEAAALRAKVATPSGPVYMSVMLGLMLVGLIWLVVYYLWREHIPFMNSMGSWNFAIAFGLMVSGLLMTMRWR</sequence>
<evidence type="ECO:0000256" key="3">
    <source>
        <dbReference type="ARBA" id="ARBA00022692"/>
    </source>
</evidence>
<reference evidence="9 10" key="2">
    <citation type="submission" date="2018-12" db="EMBL/GenBank/DDBJ databases">
        <title>Nakamurella antarcticus sp. nov., isolated from Antarctica South Shetland Islands soil.</title>
        <authorList>
            <person name="Peng F."/>
        </authorList>
    </citation>
    <scope>NUCLEOTIDE SEQUENCE [LARGE SCALE GENOMIC DNA]</scope>
    <source>
        <strain evidence="9 10">S14-144</strain>
    </source>
</reference>
<keyword evidence="3 7" id="KW-0812">Transmembrane</keyword>
<dbReference type="GO" id="GO:0051301">
    <property type="term" value="P:cell division"/>
    <property type="evidence" value="ECO:0007669"/>
    <property type="project" value="UniProtKB-UniRule"/>
</dbReference>
<evidence type="ECO:0000256" key="1">
    <source>
        <dbReference type="ARBA" id="ARBA00022475"/>
    </source>
</evidence>
<evidence type="ECO:0000256" key="8">
    <source>
        <dbReference type="SAM" id="MobiDB-lite"/>
    </source>
</evidence>
<evidence type="ECO:0000256" key="6">
    <source>
        <dbReference type="ARBA" id="ARBA00023306"/>
    </source>
</evidence>
<dbReference type="GO" id="GO:0005886">
    <property type="term" value="C:plasma membrane"/>
    <property type="evidence" value="ECO:0007669"/>
    <property type="project" value="UniProtKB-SubCell"/>
</dbReference>
<feature type="compositionally biased region" description="Basic residues" evidence="8">
    <location>
        <begin position="1"/>
        <end position="10"/>
    </location>
</feature>
<dbReference type="InterPro" id="IPR009619">
    <property type="entry name" value="CrgA"/>
</dbReference>
<dbReference type="RefSeq" id="WP_124797609.1">
    <property type="nucleotide sequence ID" value="NZ_CP034170.1"/>
</dbReference>
<dbReference type="EMBL" id="CP034170">
    <property type="protein sequence ID" value="AZI56924.1"/>
    <property type="molecule type" value="Genomic_DNA"/>
</dbReference>
<comment type="subcellular location">
    <subcellularLocation>
        <location evidence="7">Cell membrane</location>
        <topology evidence="7">Multi-pass membrane protein</topology>
    </subcellularLocation>
</comment>
<feature type="compositionally biased region" description="Low complexity" evidence="8">
    <location>
        <begin position="11"/>
        <end position="22"/>
    </location>
</feature>
<keyword evidence="4 7" id="KW-1133">Transmembrane helix</keyword>
<dbReference type="AlphaFoldDB" id="A0A3G8ZQU3"/>
<proteinExistence type="inferred from homology"/>
<evidence type="ECO:0000256" key="7">
    <source>
        <dbReference type="HAMAP-Rule" id="MF_00631"/>
    </source>
</evidence>
<name>A0A3G8ZQU3_9ACTN</name>
<dbReference type="Proteomes" id="UP000268084">
    <property type="component" value="Chromosome"/>
</dbReference>
<dbReference type="Pfam" id="PF06781">
    <property type="entry name" value="CrgA"/>
    <property type="match status" value="1"/>
</dbReference>
<protein>
    <recommendedName>
        <fullName evidence="7">Cell division protein CrgA</fullName>
    </recommendedName>
</protein>
<reference evidence="9 10" key="1">
    <citation type="submission" date="2018-11" db="EMBL/GenBank/DDBJ databases">
        <authorList>
            <person name="Da X."/>
        </authorList>
    </citation>
    <scope>NUCLEOTIDE SEQUENCE [LARGE SCALE GENOMIC DNA]</scope>
    <source>
        <strain evidence="9 10">S14-144</strain>
    </source>
</reference>
<keyword evidence="1 7" id="KW-1003">Cell membrane</keyword>